<accession>A0ABN9M1B4</accession>
<dbReference type="Gene3D" id="1.10.10.10">
    <property type="entry name" value="Winged helix-like DNA-binding domain superfamily/Winged helix DNA-binding domain"/>
    <property type="match status" value="1"/>
</dbReference>
<evidence type="ECO:0000256" key="1">
    <source>
        <dbReference type="ARBA" id="ARBA00004282"/>
    </source>
</evidence>
<comment type="subcellular location">
    <subcellularLocation>
        <location evidence="1">Cell junction</location>
    </subcellularLocation>
</comment>
<evidence type="ECO:0000256" key="2">
    <source>
        <dbReference type="ARBA" id="ARBA00022949"/>
    </source>
</evidence>
<evidence type="ECO:0000313" key="6">
    <source>
        <dbReference type="Proteomes" id="UP001176940"/>
    </source>
</evidence>
<dbReference type="InterPro" id="IPR057667">
    <property type="entry name" value="HTH_SB"/>
</dbReference>
<dbReference type="PROSITE" id="PS50831">
    <property type="entry name" value="SOHO"/>
    <property type="match status" value="1"/>
</dbReference>
<feature type="region of interest" description="Disordered" evidence="3">
    <location>
        <begin position="151"/>
        <end position="186"/>
    </location>
</feature>
<keyword evidence="2" id="KW-0965">Cell junction</keyword>
<name>A0ABN9M1B4_9NEOB</name>
<evidence type="ECO:0000259" key="4">
    <source>
        <dbReference type="PROSITE" id="PS50831"/>
    </source>
</evidence>
<gene>
    <name evidence="5" type="ORF">RIMI_LOCUS15494859</name>
</gene>
<comment type="caution">
    <text evidence="5">The sequence shown here is derived from an EMBL/GenBank/DDBJ whole genome shotgun (WGS) entry which is preliminary data.</text>
</comment>
<sequence>MDQRKRRKELSQEIRKKIIDKHVKAKRSKTISKQLDVPVTTVAHIIQKCKILGIVANPPGRGRRRKIDDKSKRRLIRMTVDRPKDWYKTMFKQIHMVHKPDNDDDYSSTAYAYNTDNYSSALPAYSHPAAKTQTYRPLSKSVSDNGTDVFRVSSPLPPPPVPVLPPSVPHRMRELSSPENDTDNDPDRCSVAVWSLESCHTDRSPATNDAGNQGKHRVTKRRAALSNPMFTLVTILKVKKKQTLHTYLQPSVLQRCALHSSCTGCEHSGRKAERMVTRVNIGLLSAALRLVTRCLPWLPVKTSLNRCHTRRFSDVYGESSDQIKFWTFFPDQRQHSRGLIAAACHTGRYR</sequence>
<feature type="domain" description="SoHo" evidence="4">
    <location>
        <begin position="55"/>
        <end position="116"/>
    </location>
</feature>
<organism evidence="5 6">
    <name type="scientific">Ranitomeya imitator</name>
    <name type="common">mimic poison frog</name>
    <dbReference type="NCBI Taxonomy" id="111125"/>
    <lineage>
        <taxon>Eukaryota</taxon>
        <taxon>Metazoa</taxon>
        <taxon>Chordata</taxon>
        <taxon>Craniata</taxon>
        <taxon>Vertebrata</taxon>
        <taxon>Euteleostomi</taxon>
        <taxon>Amphibia</taxon>
        <taxon>Batrachia</taxon>
        <taxon>Anura</taxon>
        <taxon>Neobatrachia</taxon>
        <taxon>Hyloidea</taxon>
        <taxon>Dendrobatidae</taxon>
        <taxon>Dendrobatinae</taxon>
        <taxon>Ranitomeya</taxon>
    </lineage>
</organism>
<dbReference type="SUPFAM" id="SSF46689">
    <property type="entry name" value="Homeodomain-like"/>
    <property type="match status" value="1"/>
</dbReference>
<reference evidence="5" key="1">
    <citation type="submission" date="2023-07" db="EMBL/GenBank/DDBJ databases">
        <authorList>
            <person name="Stuckert A."/>
        </authorList>
    </citation>
    <scope>NUCLEOTIDE SEQUENCE</scope>
</reference>
<dbReference type="Proteomes" id="UP001176940">
    <property type="component" value="Unassembled WGS sequence"/>
</dbReference>
<dbReference type="SMART" id="SM00459">
    <property type="entry name" value="Sorb"/>
    <property type="match status" value="1"/>
</dbReference>
<dbReference type="Pfam" id="PF02208">
    <property type="entry name" value="Sorb"/>
    <property type="match status" value="1"/>
</dbReference>
<feature type="compositionally biased region" description="Pro residues" evidence="3">
    <location>
        <begin position="155"/>
        <end position="168"/>
    </location>
</feature>
<evidence type="ECO:0000313" key="5">
    <source>
        <dbReference type="EMBL" id="CAJ0956332.1"/>
    </source>
</evidence>
<keyword evidence="6" id="KW-1185">Reference proteome</keyword>
<dbReference type="InterPro" id="IPR036388">
    <property type="entry name" value="WH-like_DNA-bd_sf"/>
</dbReference>
<dbReference type="Pfam" id="PF25787">
    <property type="entry name" value="HTH_SB"/>
    <property type="match status" value="1"/>
</dbReference>
<proteinExistence type="predicted"/>
<protein>
    <recommendedName>
        <fullName evidence="4">SoHo domain-containing protein</fullName>
    </recommendedName>
</protein>
<dbReference type="InterPro" id="IPR009057">
    <property type="entry name" value="Homeodomain-like_sf"/>
</dbReference>
<evidence type="ECO:0000256" key="3">
    <source>
        <dbReference type="SAM" id="MobiDB-lite"/>
    </source>
</evidence>
<dbReference type="InterPro" id="IPR003127">
    <property type="entry name" value="SoHo_dom"/>
</dbReference>
<dbReference type="EMBL" id="CAUEEQ010041775">
    <property type="protein sequence ID" value="CAJ0956332.1"/>
    <property type="molecule type" value="Genomic_DNA"/>
</dbReference>